<dbReference type="Gene3D" id="6.10.250.2750">
    <property type="match status" value="1"/>
</dbReference>
<name>A0A840AF40_9PROT</name>
<keyword evidence="1" id="KW-0456">Lyase</keyword>
<dbReference type="RefSeq" id="WP_184385675.1">
    <property type="nucleotide sequence ID" value="NZ_JACIDJ010000006.1"/>
</dbReference>
<comment type="caution">
    <text evidence="1">The sequence shown here is derived from an EMBL/GenBank/DDBJ whole genome shotgun (WGS) entry which is preliminary data.</text>
</comment>
<dbReference type="EMBL" id="JACIDJ010000006">
    <property type="protein sequence ID" value="MBB3899677.1"/>
    <property type="molecule type" value="Genomic_DNA"/>
</dbReference>
<dbReference type="AlphaFoldDB" id="A0A840AF40"/>
<dbReference type="Proteomes" id="UP000553193">
    <property type="component" value="Unassembled WGS sequence"/>
</dbReference>
<gene>
    <name evidence="1" type="ORF">GGQ83_003137</name>
</gene>
<dbReference type="CDD" id="cd00377">
    <property type="entry name" value="ICL_PEPM"/>
    <property type="match status" value="1"/>
</dbReference>
<dbReference type="SUPFAM" id="SSF51621">
    <property type="entry name" value="Phosphoenolpyruvate/pyruvate domain"/>
    <property type="match status" value="1"/>
</dbReference>
<dbReference type="InterPro" id="IPR040442">
    <property type="entry name" value="Pyrv_kinase-like_dom_sf"/>
</dbReference>
<dbReference type="PANTHER" id="PTHR42905">
    <property type="entry name" value="PHOSPHOENOLPYRUVATE CARBOXYLASE"/>
    <property type="match status" value="1"/>
</dbReference>
<reference evidence="1 2" key="1">
    <citation type="submission" date="2020-08" db="EMBL/GenBank/DDBJ databases">
        <title>Genomic Encyclopedia of Type Strains, Phase IV (KMG-IV): sequencing the most valuable type-strain genomes for metagenomic binning, comparative biology and taxonomic classification.</title>
        <authorList>
            <person name="Goeker M."/>
        </authorList>
    </citation>
    <scope>NUCLEOTIDE SEQUENCE [LARGE SCALE GENOMIC DNA]</scope>
    <source>
        <strain evidence="1 2">DSM 19979</strain>
    </source>
</reference>
<dbReference type="Gene3D" id="3.20.20.60">
    <property type="entry name" value="Phosphoenolpyruvate-binding domains"/>
    <property type="match status" value="1"/>
</dbReference>
<proteinExistence type="predicted"/>
<dbReference type="InterPro" id="IPR015813">
    <property type="entry name" value="Pyrv/PenolPyrv_kinase-like_dom"/>
</dbReference>
<dbReference type="InterPro" id="IPR039556">
    <property type="entry name" value="ICL/PEPM"/>
</dbReference>
<organism evidence="1 2">
    <name type="scientific">Roseococcus suduntuyensis</name>
    <dbReference type="NCBI Taxonomy" id="455361"/>
    <lineage>
        <taxon>Bacteria</taxon>
        <taxon>Pseudomonadati</taxon>
        <taxon>Pseudomonadota</taxon>
        <taxon>Alphaproteobacteria</taxon>
        <taxon>Acetobacterales</taxon>
        <taxon>Roseomonadaceae</taxon>
        <taxon>Roseococcus</taxon>
    </lineage>
</organism>
<evidence type="ECO:0000313" key="2">
    <source>
        <dbReference type="Proteomes" id="UP000553193"/>
    </source>
</evidence>
<protein>
    <submittedName>
        <fullName evidence="1">2-methylisocitrate lyase-like PEP mutase family enzyme</fullName>
    </submittedName>
</protein>
<accession>A0A840AF40</accession>
<keyword evidence="2" id="KW-1185">Reference proteome</keyword>
<dbReference type="PANTHER" id="PTHR42905:SF16">
    <property type="entry name" value="CARBOXYPHOSPHONOENOLPYRUVATE PHOSPHONOMUTASE-LIKE PROTEIN (AFU_ORTHOLOGUE AFUA_5G07230)"/>
    <property type="match status" value="1"/>
</dbReference>
<dbReference type="GO" id="GO:0016829">
    <property type="term" value="F:lyase activity"/>
    <property type="evidence" value="ECO:0007669"/>
    <property type="project" value="UniProtKB-KW"/>
</dbReference>
<evidence type="ECO:0000313" key="1">
    <source>
        <dbReference type="EMBL" id="MBB3899677.1"/>
    </source>
</evidence>
<dbReference type="Pfam" id="PF13714">
    <property type="entry name" value="PEP_mutase"/>
    <property type="match status" value="1"/>
</dbReference>
<sequence>MSAAHEAFHALHQGPCFVMPNPWDGASAVLLAREGFAALASTSLGIAFAAGVPDARAAISRDAAIANAALIARLTGLPVNGDLEDGFGPAPGDVVATVEAAIAAGLAGLGIEDITTDPARPIHDFDHAVARVAAAAKAARGRIVLTARCDNFLHGRPDLDDTIRRLVAFAEVGADVLYAPGLPDMDSIRAVVRAVAPRPVNVVFGPRSGPVPLEELAAAGVRRVSLGGALYRHAMGALVGAARELRAGRFDFMQGAVTTPEVTALLPTAKG</sequence>